<reference evidence="1" key="1">
    <citation type="journal article" date="2020" name="Stud. Mycol.">
        <title>101 Dothideomycetes genomes: a test case for predicting lifestyles and emergence of pathogens.</title>
        <authorList>
            <person name="Haridas S."/>
            <person name="Albert R."/>
            <person name="Binder M."/>
            <person name="Bloem J."/>
            <person name="Labutti K."/>
            <person name="Salamov A."/>
            <person name="Andreopoulos B."/>
            <person name="Baker S."/>
            <person name="Barry K."/>
            <person name="Bills G."/>
            <person name="Bluhm B."/>
            <person name="Cannon C."/>
            <person name="Castanera R."/>
            <person name="Culley D."/>
            <person name="Daum C."/>
            <person name="Ezra D."/>
            <person name="Gonzalez J."/>
            <person name="Henrissat B."/>
            <person name="Kuo A."/>
            <person name="Liang C."/>
            <person name="Lipzen A."/>
            <person name="Lutzoni F."/>
            <person name="Magnuson J."/>
            <person name="Mondo S."/>
            <person name="Nolan M."/>
            <person name="Ohm R."/>
            <person name="Pangilinan J."/>
            <person name="Park H.-J."/>
            <person name="Ramirez L."/>
            <person name="Alfaro M."/>
            <person name="Sun H."/>
            <person name="Tritt A."/>
            <person name="Yoshinaga Y."/>
            <person name="Zwiers L.-H."/>
            <person name="Turgeon B."/>
            <person name="Goodwin S."/>
            <person name="Spatafora J."/>
            <person name="Crous P."/>
            <person name="Grigoriev I."/>
        </authorList>
    </citation>
    <scope>NUCLEOTIDE SEQUENCE</scope>
    <source>
        <strain evidence="1">CBS 110217</strain>
    </source>
</reference>
<organism evidence="1 2">
    <name type="scientific">Setomelanomma holmii</name>
    <dbReference type="NCBI Taxonomy" id="210430"/>
    <lineage>
        <taxon>Eukaryota</taxon>
        <taxon>Fungi</taxon>
        <taxon>Dikarya</taxon>
        <taxon>Ascomycota</taxon>
        <taxon>Pezizomycotina</taxon>
        <taxon>Dothideomycetes</taxon>
        <taxon>Pleosporomycetidae</taxon>
        <taxon>Pleosporales</taxon>
        <taxon>Pleosporineae</taxon>
        <taxon>Phaeosphaeriaceae</taxon>
        <taxon>Setomelanomma</taxon>
    </lineage>
</organism>
<dbReference type="PANTHER" id="PTHR24148:SF82">
    <property type="entry name" value="HETEROKARYON INCOMPATIBILITY DOMAIN-CONTAINING PROTEIN"/>
    <property type="match status" value="1"/>
</dbReference>
<name>A0A9P4HEE7_9PLEO</name>
<evidence type="ECO:0000313" key="2">
    <source>
        <dbReference type="Proteomes" id="UP000799777"/>
    </source>
</evidence>
<dbReference type="Proteomes" id="UP000799777">
    <property type="component" value="Unassembled WGS sequence"/>
</dbReference>
<dbReference type="AlphaFoldDB" id="A0A9P4HEE7"/>
<dbReference type="PANTHER" id="PTHR24148">
    <property type="entry name" value="ANKYRIN REPEAT DOMAIN-CONTAINING PROTEIN 39 HOMOLOG-RELATED"/>
    <property type="match status" value="1"/>
</dbReference>
<proteinExistence type="predicted"/>
<keyword evidence="2" id="KW-1185">Reference proteome</keyword>
<evidence type="ECO:0000313" key="1">
    <source>
        <dbReference type="EMBL" id="KAF2033013.1"/>
    </source>
</evidence>
<gene>
    <name evidence="1" type="ORF">EK21DRAFT_109465</name>
</gene>
<sequence length="401" mass="44986">MNWLAHHRLDPQRHLAIVEAASRVIRAQSNDHFAAQLCRAVGLSATDPRDKVYSILGISGFSGKGILPDYTASTTTVFSQAVAAVLQDQKLAIYYFAPLQLRREDYPLKSLNGLPSWVPDLRIPGAVYAKSESLSKYDHDYAYHQPISILHEGDYPDHGIESRLNHMCIPLRFSLASVSADLTKLCVPGIHFGTVEETSGDLFYHSKEAGHPQILLEDVRRLHSTVVRPRHISALSFVYAVSHPRGNVGSLLSNEKLREEAANMLIDPKMLSQDERPSPTVQKLIDGIWFKIVLNPGQRTMFILDDGHIGLSYHPNPTDGIRMGDIVVGLFGVNFPFLLRTHDDGTYCMTNVAGLSNHCWGHEFLHNDELYLDNTYVKPENIQQRNHGWRHRPPTYPDGAS</sequence>
<dbReference type="InterPro" id="IPR052895">
    <property type="entry name" value="HetReg/Transcr_Mod"/>
</dbReference>
<dbReference type="EMBL" id="ML978169">
    <property type="protein sequence ID" value="KAF2033013.1"/>
    <property type="molecule type" value="Genomic_DNA"/>
</dbReference>
<protein>
    <submittedName>
        <fullName evidence="1">Uncharacterized protein</fullName>
    </submittedName>
</protein>
<comment type="caution">
    <text evidence="1">The sequence shown here is derived from an EMBL/GenBank/DDBJ whole genome shotgun (WGS) entry which is preliminary data.</text>
</comment>
<accession>A0A9P4HEE7</accession>
<dbReference type="OrthoDB" id="2157530at2759"/>